<evidence type="ECO:0000313" key="10">
    <source>
        <dbReference type="Proteomes" id="UP000077856"/>
    </source>
</evidence>
<evidence type="ECO:0000256" key="3">
    <source>
        <dbReference type="ARBA" id="ARBA00022692"/>
    </source>
</evidence>
<dbReference type="Pfam" id="PF06271">
    <property type="entry name" value="RDD"/>
    <property type="match status" value="1"/>
</dbReference>
<gene>
    <name evidence="9" type="ORF">A361_22350</name>
</gene>
<dbReference type="KEGG" id="bon:A361_22350"/>
<feature type="transmembrane region" description="Helical" evidence="7">
    <location>
        <begin position="62"/>
        <end position="84"/>
    </location>
</feature>
<keyword evidence="2" id="KW-1003">Cell membrane</keyword>
<keyword evidence="3 7" id="KW-0812">Transmembrane</keyword>
<keyword evidence="4 7" id="KW-1133">Transmembrane helix</keyword>
<evidence type="ECO:0000256" key="1">
    <source>
        <dbReference type="ARBA" id="ARBA00004651"/>
    </source>
</evidence>
<dbReference type="AlphaFoldDB" id="A0A160MF32"/>
<dbReference type="Proteomes" id="UP000077856">
    <property type="component" value="Chromosome"/>
</dbReference>
<reference evidence="9 10" key="1">
    <citation type="submission" date="2016-04" db="EMBL/GenBank/DDBJ databases">
        <title>Complete genome sequence of Bacillus oceanisediminis strain 2691.</title>
        <authorList>
            <person name="Jeong H."/>
            <person name="Kim H.J."/>
            <person name="Lee D.-W."/>
        </authorList>
    </citation>
    <scope>NUCLEOTIDE SEQUENCE [LARGE SCALE GENOMIC DNA]</scope>
    <source>
        <strain evidence="9 10">2691</strain>
    </source>
</reference>
<dbReference type="PANTHER" id="PTHR36115">
    <property type="entry name" value="PROLINE-RICH ANTIGEN HOMOLOG-RELATED"/>
    <property type="match status" value="1"/>
</dbReference>
<dbReference type="RefSeq" id="WP_019383063.1">
    <property type="nucleotide sequence ID" value="NZ_CP015506.1"/>
</dbReference>
<feature type="compositionally biased region" description="Basic and acidic residues" evidence="6">
    <location>
        <begin position="1"/>
        <end position="12"/>
    </location>
</feature>
<dbReference type="STRING" id="1196031.A361_22350"/>
<evidence type="ECO:0000256" key="2">
    <source>
        <dbReference type="ARBA" id="ARBA00022475"/>
    </source>
</evidence>
<evidence type="ECO:0000256" key="7">
    <source>
        <dbReference type="SAM" id="Phobius"/>
    </source>
</evidence>
<feature type="transmembrane region" description="Helical" evidence="7">
    <location>
        <begin position="96"/>
        <end position="114"/>
    </location>
</feature>
<feature type="domain" description="RDD" evidence="8">
    <location>
        <begin position="56"/>
        <end position="180"/>
    </location>
</feature>
<dbReference type="PANTHER" id="PTHR36115:SF9">
    <property type="entry name" value="LMO1584 PROTEIN"/>
    <property type="match status" value="1"/>
</dbReference>
<name>A0A160MF32_9BACI</name>
<feature type="transmembrane region" description="Helical" evidence="7">
    <location>
        <begin position="150"/>
        <end position="169"/>
    </location>
</feature>
<protein>
    <recommendedName>
        <fullName evidence="8">RDD domain-containing protein</fullName>
    </recommendedName>
</protein>
<dbReference type="InterPro" id="IPR051791">
    <property type="entry name" value="Pra-immunoreactive"/>
</dbReference>
<evidence type="ECO:0000256" key="5">
    <source>
        <dbReference type="ARBA" id="ARBA00023136"/>
    </source>
</evidence>
<dbReference type="EMBL" id="CP015506">
    <property type="protein sequence ID" value="AND41786.1"/>
    <property type="molecule type" value="Genomic_DNA"/>
</dbReference>
<accession>A0A160MF32</accession>
<keyword evidence="5 7" id="KW-0472">Membrane</keyword>
<organism evidence="9 10">
    <name type="scientific">Cytobacillus oceanisediminis 2691</name>
    <dbReference type="NCBI Taxonomy" id="1196031"/>
    <lineage>
        <taxon>Bacteria</taxon>
        <taxon>Bacillati</taxon>
        <taxon>Bacillota</taxon>
        <taxon>Bacilli</taxon>
        <taxon>Bacillales</taxon>
        <taxon>Bacillaceae</taxon>
        <taxon>Cytobacillus</taxon>
    </lineage>
</organism>
<evidence type="ECO:0000256" key="4">
    <source>
        <dbReference type="ARBA" id="ARBA00022989"/>
    </source>
</evidence>
<evidence type="ECO:0000259" key="8">
    <source>
        <dbReference type="Pfam" id="PF06271"/>
    </source>
</evidence>
<evidence type="ECO:0000313" key="9">
    <source>
        <dbReference type="EMBL" id="AND41786.1"/>
    </source>
</evidence>
<evidence type="ECO:0000256" key="6">
    <source>
        <dbReference type="SAM" id="MobiDB-lite"/>
    </source>
</evidence>
<comment type="subcellular location">
    <subcellularLocation>
        <location evidence="1">Cell membrane</location>
        <topology evidence="1">Multi-pass membrane protein</topology>
    </subcellularLocation>
</comment>
<proteinExistence type="predicted"/>
<feature type="region of interest" description="Disordered" evidence="6">
    <location>
        <begin position="1"/>
        <end position="33"/>
    </location>
</feature>
<dbReference type="GO" id="GO:0005886">
    <property type="term" value="C:plasma membrane"/>
    <property type="evidence" value="ECO:0007669"/>
    <property type="project" value="UniProtKB-SubCell"/>
</dbReference>
<sequence>MTSNEQNERELARPVSLQGEGRNESSSDEAAPAVNETITQAETLPIQKTGEPIRFAGFWMRFWAYLLDLIVVGSVDRILINPIFRALDIPLHESNLFAPISIATAITFYAYFVLMTKFFGQTLGKMVFGLKVVNLKGEKLTWSTILFREWIGRFISATIFVGYVIVAFLPKKQGLHDLFAETSVVHERQKEQVYN</sequence>
<dbReference type="InterPro" id="IPR010432">
    <property type="entry name" value="RDD"/>
</dbReference>
<dbReference type="eggNOG" id="COG1714">
    <property type="taxonomic scope" value="Bacteria"/>
</dbReference>